<dbReference type="PANTHER" id="PTHR12460">
    <property type="entry name" value="CYCLIN-DEPENDENT KINASE INHIBITOR-RELATED PROTEIN"/>
    <property type="match status" value="1"/>
</dbReference>
<feature type="compositionally biased region" description="Basic residues" evidence="2">
    <location>
        <begin position="237"/>
        <end position="255"/>
    </location>
</feature>
<dbReference type="PROSITE" id="PS51391">
    <property type="entry name" value="CID"/>
    <property type="match status" value="1"/>
</dbReference>
<feature type="region of interest" description="Disordered" evidence="2">
    <location>
        <begin position="190"/>
        <end position="284"/>
    </location>
</feature>
<dbReference type="OrthoDB" id="10069473at2759"/>
<keyword evidence="1" id="KW-0175">Coiled coil</keyword>
<dbReference type="Proteomes" id="UP000504633">
    <property type="component" value="Unplaced"/>
</dbReference>
<dbReference type="AlphaFoldDB" id="A0A6J1LQ83"/>
<evidence type="ECO:0000313" key="4">
    <source>
        <dbReference type="Proteomes" id="UP000504633"/>
    </source>
</evidence>
<dbReference type="GeneID" id="111598671"/>
<dbReference type="RefSeq" id="XP_023169796.2">
    <property type="nucleotide sequence ID" value="XM_023314028.2"/>
</dbReference>
<organism evidence="4 5">
    <name type="scientific">Drosophila hydei</name>
    <name type="common">Fruit fly</name>
    <dbReference type="NCBI Taxonomy" id="7224"/>
    <lineage>
        <taxon>Eukaryota</taxon>
        <taxon>Metazoa</taxon>
        <taxon>Ecdysozoa</taxon>
        <taxon>Arthropoda</taxon>
        <taxon>Hexapoda</taxon>
        <taxon>Insecta</taxon>
        <taxon>Pterygota</taxon>
        <taxon>Neoptera</taxon>
        <taxon>Endopterygota</taxon>
        <taxon>Diptera</taxon>
        <taxon>Brachycera</taxon>
        <taxon>Muscomorpha</taxon>
        <taxon>Ephydroidea</taxon>
        <taxon>Drosophilidae</taxon>
        <taxon>Drosophila</taxon>
    </lineage>
</organism>
<dbReference type="Pfam" id="PF16566">
    <property type="entry name" value="CREPT"/>
    <property type="match status" value="1"/>
</dbReference>
<evidence type="ECO:0000313" key="5">
    <source>
        <dbReference type="RefSeq" id="XP_023169796.2"/>
    </source>
</evidence>
<evidence type="ECO:0000259" key="3">
    <source>
        <dbReference type="PROSITE" id="PS51391"/>
    </source>
</evidence>
<dbReference type="OMA" id="KTWQREL"/>
<dbReference type="InterPro" id="IPR008942">
    <property type="entry name" value="ENTH_VHS"/>
</dbReference>
<dbReference type="InterPro" id="IPR032337">
    <property type="entry name" value="RPRD1A/B_C"/>
</dbReference>
<dbReference type="FunFam" id="1.25.40.90:FF:000047">
    <property type="entry name" value="Uncharacterized protein, isoform A"/>
    <property type="match status" value="1"/>
</dbReference>
<accession>A0A6J1LQ83</accession>
<dbReference type="Gene3D" id="1.25.40.90">
    <property type="match status" value="1"/>
</dbReference>
<reference evidence="5" key="1">
    <citation type="submission" date="2025-08" db="UniProtKB">
        <authorList>
            <consortium name="RefSeq"/>
        </authorList>
    </citation>
    <scope>IDENTIFICATION</scope>
    <source>
        <strain evidence="5">15085-1641.00</strain>
        <tissue evidence="5">Whole body</tissue>
    </source>
</reference>
<name>A0A6J1LQ83_DROHY</name>
<feature type="domain" description="CID" evidence="3">
    <location>
        <begin position="54"/>
        <end position="187"/>
    </location>
</feature>
<dbReference type="Gene3D" id="6.10.250.2560">
    <property type="match status" value="1"/>
</dbReference>
<dbReference type="PANTHER" id="PTHR12460:SF0">
    <property type="entry name" value="CID DOMAIN-CONTAINING PROTEIN-RELATED"/>
    <property type="match status" value="1"/>
</dbReference>
<dbReference type="SMART" id="SM00582">
    <property type="entry name" value="RPR"/>
    <property type="match status" value="1"/>
</dbReference>
<evidence type="ECO:0000256" key="1">
    <source>
        <dbReference type="SAM" id="Coils"/>
    </source>
</evidence>
<dbReference type="CDD" id="cd17002">
    <property type="entry name" value="CID_RPRD1"/>
    <property type="match status" value="1"/>
</dbReference>
<protein>
    <submittedName>
        <fullName evidence="5">Regulation of nuclear pre-mRNA domain-containing protein 1B</fullName>
    </submittedName>
</protein>
<feature type="compositionally biased region" description="Low complexity" evidence="2">
    <location>
        <begin position="190"/>
        <end position="205"/>
    </location>
</feature>
<dbReference type="GO" id="GO:0031124">
    <property type="term" value="P:mRNA 3'-end processing"/>
    <property type="evidence" value="ECO:0007669"/>
    <property type="project" value="TreeGrafter"/>
</dbReference>
<dbReference type="Pfam" id="PF04818">
    <property type="entry name" value="CID"/>
    <property type="match status" value="1"/>
</dbReference>
<feature type="compositionally biased region" description="Low complexity" evidence="2">
    <location>
        <begin position="214"/>
        <end position="228"/>
    </location>
</feature>
<dbReference type="InterPro" id="IPR006569">
    <property type="entry name" value="CID_dom"/>
</dbReference>
<dbReference type="KEGG" id="dhe:111598671"/>
<proteinExistence type="predicted"/>
<keyword evidence="4" id="KW-1185">Reference proteome</keyword>
<feature type="coiled-coil region" evidence="1">
    <location>
        <begin position="338"/>
        <end position="397"/>
    </location>
</feature>
<evidence type="ECO:0000256" key="2">
    <source>
        <dbReference type="SAM" id="MobiDB-lite"/>
    </source>
</evidence>
<gene>
    <name evidence="5" type="primary">LOC111598671</name>
</gene>
<dbReference type="GO" id="GO:0000993">
    <property type="term" value="F:RNA polymerase II complex binding"/>
    <property type="evidence" value="ECO:0007669"/>
    <property type="project" value="TreeGrafter"/>
</dbReference>
<sequence>MLSYCSCYHHTRRGRFNYFCFSARVFFCPFFSCCILNKKRHINRIGPSYRVAAMSAFTESALIKKLSELNPSQQSIQTLSLWLIHHRKHHTVIVQTWQRELQNVPEPKKLTFMYLANDVIQNSKKKGPEFGKEFSNVLPKVFGHIGETCSSDKLMGSLGRILNIWQERGVYDPKAIADYRSRMNREAAATAAAASNGSKSSSESVSGHKHNHTSSSNSNSSSSNNNNNKAEKSEKREKRKHEDRHMKSKRPRASHHQSVSVEPPAVEPENGHTPPYLPLGEPPEPEELIKALTSIENSASSDALVRERIAKLPPEISEISCITKLEDKDKAKVLAKQVNEAVDLLNDYNARLAAEMEERTKLAAMLRDFQAEQKELLAQAEQRLDEHKKKLAKMLGLQKEIHDHLSNLPDLTQLPDVTGGLAPLPSAGDLFNTLH</sequence>
<dbReference type="SUPFAM" id="SSF48464">
    <property type="entry name" value="ENTH/VHS domain"/>
    <property type="match status" value="1"/>
</dbReference>